<dbReference type="InterPro" id="IPR036390">
    <property type="entry name" value="WH_DNA-bd_sf"/>
</dbReference>
<dbReference type="SMART" id="SM00418">
    <property type="entry name" value="HTH_ARSR"/>
    <property type="match status" value="1"/>
</dbReference>
<evidence type="ECO:0000259" key="4">
    <source>
        <dbReference type="PROSITE" id="PS50987"/>
    </source>
</evidence>
<keyword evidence="3" id="KW-0804">Transcription</keyword>
<dbReference type="InterPro" id="IPR011991">
    <property type="entry name" value="ArsR-like_HTH"/>
</dbReference>
<dbReference type="PRINTS" id="PR00778">
    <property type="entry name" value="HTHARSR"/>
</dbReference>
<protein>
    <submittedName>
        <fullName evidence="5">Metalloregulator ArsR/SmtB family transcription factor</fullName>
    </submittedName>
</protein>
<evidence type="ECO:0000313" key="6">
    <source>
        <dbReference type="Proteomes" id="UP000753724"/>
    </source>
</evidence>
<dbReference type="Pfam" id="PF01022">
    <property type="entry name" value="HTH_5"/>
    <property type="match status" value="1"/>
</dbReference>
<dbReference type="Proteomes" id="UP000753724">
    <property type="component" value="Unassembled WGS sequence"/>
</dbReference>
<organism evidence="5 6">
    <name type="scientific">Novosphingobium ovatum</name>
    <dbReference type="NCBI Taxonomy" id="1908523"/>
    <lineage>
        <taxon>Bacteria</taxon>
        <taxon>Pseudomonadati</taxon>
        <taxon>Pseudomonadota</taxon>
        <taxon>Alphaproteobacteria</taxon>
        <taxon>Sphingomonadales</taxon>
        <taxon>Sphingomonadaceae</taxon>
        <taxon>Novosphingobium</taxon>
    </lineage>
</organism>
<dbReference type="Gene3D" id="1.10.10.10">
    <property type="entry name" value="Winged helix-like DNA-binding domain superfamily/Winged helix DNA-binding domain"/>
    <property type="match status" value="1"/>
</dbReference>
<dbReference type="PROSITE" id="PS50987">
    <property type="entry name" value="HTH_ARSR_2"/>
    <property type="match status" value="1"/>
</dbReference>
<feature type="domain" description="HTH arsR-type" evidence="4">
    <location>
        <begin position="9"/>
        <end position="102"/>
    </location>
</feature>
<sequence length="121" mass="12861">MKPADLSELKANAAHMAARLKVMSHPERLLMLCRMDEGEVSVNELVAMTGLSQSGVSQHLALLRAEDLVHVRIDAQIRWYSLKDPVVSGVIHAMCALCAAGVVGDVVGQHAAPDSASASHP</sequence>
<dbReference type="RefSeq" id="WP_161716374.1">
    <property type="nucleotide sequence ID" value="NZ_JAAAPO010000001.1"/>
</dbReference>
<accession>A0ABW9X972</accession>
<dbReference type="InterPro" id="IPR001845">
    <property type="entry name" value="HTH_ArsR_DNA-bd_dom"/>
</dbReference>
<dbReference type="EMBL" id="JAAAPO010000001">
    <property type="protein sequence ID" value="NBC35074.1"/>
    <property type="molecule type" value="Genomic_DNA"/>
</dbReference>
<keyword evidence="1" id="KW-0805">Transcription regulation</keyword>
<keyword evidence="2" id="KW-0238">DNA-binding</keyword>
<name>A0ABW9X972_9SPHN</name>
<dbReference type="InterPro" id="IPR036388">
    <property type="entry name" value="WH-like_DNA-bd_sf"/>
</dbReference>
<evidence type="ECO:0000256" key="3">
    <source>
        <dbReference type="ARBA" id="ARBA00023163"/>
    </source>
</evidence>
<dbReference type="NCBIfam" id="NF033788">
    <property type="entry name" value="HTH_metalloreg"/>
    <property type="match status" value="1"/>
</dbReference>
<reference evidence="6" key="1">
    <citation type="submission" date="2020-01" db="EMBL/GenBank/DDBJ databases">
        <title>Sphingomonas sp. strain CSW-10.</title>
        <authorList>
            <person name="Chen W.-M."/>
        </authorList>
    </citation>
    <scope>NUCLEOTIDE SEQUENCE [LARGE SCALE GENOMIC DNA]</scope>
    <source>
        <strain evidence="6">FSY-8</strain>
    </source>
</reference>
<comment type="caution">
    <text evidence="5">The sequence shown here is derived from an EMBL/GenBank/DDBJ whole genome shotgun (WGS) entry which is preliminary data.</text>
</comment>
<dbReference type="PANTHER" id="PTHR33154">
    <property type="entry name" value="TRANSCRIPTIONAL REGULATOR, ARSR FAMILY"/>
    <property type="match status" value="1"/>
</dbReference>
<dbReference type="InterPro" id="IPR051081">
    <property type="entry name" value="HTH_MetalResp_TranReg"/>
</dbReference>
<evidence type="ECO:0000256" key="1">
    <source>
        <dbReference type="ARBA" id="ARBA00023015"/>
    </source>
</evidence>
<dbReference type="PANTHER" id="PTHR33154:SF28">
    <property type="entry name" value="HTH-TYPE TRANSCRIPTIONAL REGULATOR YGAV-RELATED"/>
    <property type="match status" value="1"/>
</dbReference>
<keyword evidence="6" id="KW-1185">Reference proteome</keyword>
<dbReference type="CDD" id="cd00090">
    <property type="entry name" value="HTH_ARSR"/>
    <property type="match status" value="1"/>
</dbReference>
<gene>
    <name evidence="5" type="ORF">GTZ99_00710</name>
</gene>
<evidence type="ECO:0000256" key="2">
    <source>
        <dbReference type="ARBA" id="ARBA00023125"/>
    </source>
</evidence>
<proteinExistence type="predicted"/>
<evidence type="ECO:0000313" key="5">
    <source>
        <dbReference type="EMBL" id="NBC35074.1"/>
    </source>
</evidence>
<dbReference type="SUPFAM" id="SSF46785">
    <property type="entry name" value="Winged helix' DNA-binding domain"/>
    <property type="match status" value="1"/>
</dbReference>